<dbReference type="Proteomes" id="UP001165121">
    <property type="component" value="Unassembled WGS sequence"/>
</dbReference>
<dbReference type="SUPFAM" id="SSF48452">
    <property type="entry name" value="TPR-like"/>
    <property type="match status" value="2"/>
</dbReference>
<dbReference type="InterPro" id="IPR019734">
    <property type="entry name" value="TPR_rpt"/>
</dbReference>
<dbReference type="PANTHER" id="PTHR46014:SF1">
    <property type="entry name" value="TETRATRICOPEPTIDE REPEAT PROTEIN 1"/>
    <property type="match status" value="1"/>
</dbReference>
<dbReference type="InterPro" id="IPR011990">
    <property type="entry name" value="TPR-like_helical_dom_sf"/>
</dbReference>
<evidence type="ECO:0000256" key="1">
    <source>
        <dbReference type="PROSITE-ProRule" id="PRU00339"/>
    </source>
</evidence>
<reference evidence="4" key="1">
    <citation type="submission" date="2023-04" db="EMBL/GenBank/DDBJ databases">
        <title>Phytophthora fragariaefolia NBRC 109709.</title>
        <authorList>
            <person name="Ichikawa N."/>
            <person name="Sato H."/>
            <person name="Tonouchi N."/>
        </authorList>
    </citation>
    <scope>NUCLEOTIDE SEQUENCE</scope>
    <source>
        <strain evidence="4">NBRC 109709</strain>
    </source>
</reference>
<organism evidence="4 5">
    <name type="scientific">Phytophthora fragariaefolia</name>
    <dbReference type="NCBI Taxonomy" id="1490495"/>
    <lineage>
        <taxon>Eukaryota</taxon>
        <taxon>Sar</taxon>
        <taxon>Stramenopiles</taxon>
        <taxon>Oomycota</taxon>
        <taxon>Peronosporomycetes</taxon>
        <taxon>Peronosporales</taxon>
        <taxon>Peronosporaceae</taxon>
        <taxon>Phytophthora</taxon>
    </lineage>
</organism>
<keyword evidence="3" id="KW-1133">Transmembrane helix</keyword>
<dbReference type="PANTHER" id="PTHR46014">
    <property type="entry name" value="TETRATRICOPEPTIDE REPEAT PROTEIN 1"/>
    <property type="match status" value="1"/>
</dbReference>
<keyword evidence="3" id="KW-0812">Transmembrane</keyword>
<evidence type="ECO:0000256" key="2">
    <source>
        <dbReference type="SAM" id="Coils"/>
    </source>
</evidence>
<dbReference type="EMBL" id="BSXT01002923">
    <property type="protein sequence ID" value="GMF51588.1"/>
    <property type="molecule type" value="Genomic_DNA"/>
</dbReference>
<feature type="coiled-coil region" evidence="2">
    <location>
        <begin position="354"/>
        <end position="381"/>
    </location>
</feature>
<dbReference type="OrthoDB" id="2017782at2759"/>
<dbReference type="InterPro" id="IPR052769">
    <property type="entry name" value="TPR_domain_protein"/>
</dbReference>
<feature type="repeat" description="TPR" evidence="1">
    <location>
        <begin position="128"/>
        <end position="161"/>
    </location>
</feature>
<dbReference type="SMART" id="SM00028">
    <property type="entry name" value="TPR"/>
    <property type="match status" value="6"/>
</dbReference>
<feature type="transmembrane region" description="Helical" evidence="3">
    <location>
        <begin position="719"/>
        <end position="740"/>
    </location>
</feature>
<evidence type="ECO:0000313" key="5">
    <source>
        <dbReference type="Proteomes" id="UP001165121"/>
    </source>
</evidence>
<dbReference type="PROSITE" id="PS50005">
    <property type="entry name" value="TPR"/>
    <property type="match status" value="1"/>
</dbReference>
<protein>
    <submittedName>
        <fullName evidence="4">Unnamed protein product</fullName>
    </submittedName>
</protein>
<dbReference type="Gene3D" id="1.25.40.10">
    <property type="entry name" value="Tetratricopeptide repeat domain"/>
    <property type="match status" value="3"/>
</dbReference>
<proteinExistence type="predicted"/>
<comment type="caution">
    <text evidence="4">The sequence shown here is derived from an EMBL/GenBank/DDBJ whole genome shotgun (WGS) entry which is preliminary data.</text>
</comment>
<accession>A0A9W6Y3S7</accession>
<dbReference type="AlphaFoldDB" id="A0A9W6Y3S7"/>
<gene>
    <name evidence="4" type="ORF">Pfra01_002089600</name>
</gene>
<sequence length="741" mass="82581">MASKSGDVTDEDDLDVDVDAQARLRAVTLGMKRQADELLLANQLDKALTLYRELLMHLTRSQVALLRQKELVVSCHMNALAALSKAKRWTAVVSEAAETFAVLAELKEAQGAGELPRGEQQRESHVLARAHYFRGFAYMKLGTLLPAQQDFRRAMELNPEDEDVQNDYKELQTALQAEQRVKQFLATSMKFFQAGNYKSAVEACVSALRESQQLKKTELTGLIHGNLAAIYVKVKDDAKAIEHYKRTMLLTRCGGNPTPAQNERMFDILDSLAGCYSRKRDYSSALSVIEDQVKLFPLCPDRKDREAMMFLNAGRICYTMGRCPQAEEHLEKGYNAANMVSSQLDVALNCAFWLSKAYLKNNKAEKAMETLNATISLAEKDTDKTLMEDLLEKLMLARLDVLDPEVNNLAREDSAFSGPLREKQLWQTLEYFEGKRHIYGHVRAAEVLVSFLQAKGGIETNEGQSKLMRALALVDCVNIGKLSTSEASTFMRLALFKMDLMISLGSDSQQQVRALLVKLLRDLELPGGADPCCRQQLRAKAVSRLVNLIEGSNDDEFDEDDRKLLENTADVLRDSKIASKPESKTSLAVLLAMIARWKAARGDIVGTEEVLEESVVLLRDAAESDNRLCESLIGLCVVQIRLGMIDEAIKVMEEIETFPMAQGSNEFGVIKDRLNAAAAAEALNQEQKKTKRTEKPSVFEKQEFIAGDSGLFCGIGQVWWARWCGPLFACIAAVAISMLFA</sequence>
<keyword evidence="5" id="KW-1185">Reference proteome</keyword>
<evidence type="ECO:0000313" key="4">
    <source>
        <dbReference type="EMBL" id="GMF51588.1"/>
    </source>
</evidence>
<keyword evidence="2" id="KW-0175">Coiled coil</keyword>
<dbReference type="PROSITE" id="PS50293">
    <property type="entry name" value="TPR_REGION"/>
    <property type="match status" value="1"/>
</dbReference>
<name>A0A9W6Y3S7_9STRA</name>
<evidence type="ECO:0000256" key="3">
    <source>
        <dbReference type="SAM" id="Phobius"/>
    </source>
</evidence>
<dbReference type="Pfam" id="PF13181">
    <property type="entry name" value="TPR_8"/>
    <property type="match status" value="1"/>
</dbReference>
<keyword evidence="1" id="KW-0802">TPR repeat</keyword>
<keyword evidence="3" id="KW-0472">Membrane</keyword>